<evidence type="ECO:0000313" key="1">
    <source>
        <dbReference type="EMBL" id="QOX63118.1"/>
    </source>
</evidence>
<accession>A0ACD1A9V1</accession>
<keyword evidence="2" id="KW-1185">Reference proteome</keyword>
<dbReference type="EC" id="4.2.3.4" evidence="1"/>
<keyword evidence="1" id="KW-0456">Lyase</keyword>
<name>A0ACD1A9V1_9FIRM</name>
<organism evidence="1 2">
    <name type="scientific">Anoxybacterium hadale</name>
    <dbReference type="NCBI Taxonomy" id="3408580"/>
    <lineage>
        <taxon>Bacteria</taxon>
        <taxon>Bacillati</taxon>
        <taxon>Bacillota</taxon>
        <taxon>Clostridia</taxon>
        <taxon>Peptostreptococcales</taxon>
        <taxon>Anaerovoracaceae</taxon>
        <taxon>Anoxybacterium</taxon>
    </lineage>
</organism>
<reference evidence="1" key="1">
    <citation type="submission" date="2019-08" db="EMBL/GenBank/DDBJ databases">
        <title>Genome sequence of Clostridiales bacterium MT110.</title>
        <authorList>
            <person name="Cao J."/>
        </authorList>
    </citation>
    <scope>NUCLEOTIDE SEQUENCE</scope>
    <source>
        <strain evidence="1">MT110</strain>
    </source>
</reference>
<gene>
    <name evidence="1" type="primary">aroB</name>
    <name evidence="1" type="ORF">FRZ06_07060</name>
</gene>
<dbReference type="EMBL" id="CP042469">
    <property type="protein sequence ID" value="QOX63118.1"/>
    <property type="molecule type" value="Genomic_DNA"/>
</dbReference>
<dbReference type="Proteomes" id="UP000594014">
    <property type="component" value="Chromosome"/>
</dbReference>
<evidence type="ECO:0000313" key="2">
    <source>
        <dbReference type="Proteomes" id="UP000594014"/>
    </source>
</evidence>
<proteinExistence type="predicted"/>
<protein>
    <submittedName>
        <fullName evidence="1">3-dehydroquinate synthase</fullName>
        <ecNumber evidence="1">4.2.3.4</ecNumber>
    </submittedName>
</protein>
<sequence length="354" mass="39486">MKYTLSINISNRKHPIIIESGLFQTIGNRLGEHFAGKKIALITDETIINVYGNFIRKQLDASQCQWDIIVLPEGDENKSFESLSIIYKRLVDFQLTRDDVIVALGGGVTGDLSGFAAATFLRGVNFVQIPTTLIGQVDSSFGGKNAVNIPEGKNLVGTFYQPSYVFIDPDFIKTLSDFHMANGMAEIIKYACIADADLFQDLIRMNNHRNAELIESVIYRCCLIKKQLIEQDEKEQGVRMLTNFGHTLGHAIENLYGRAYGHGQAVAIGMQTITEHSERRGLSGINTSAMLREVLTVYGLPVELPSGTDKDILAEAVMKDKKRRGNKINLVLIDKIGKGYLYPIEQTEFRSFID</sequence>